<dbReference type="Pfam" id="PF00505">
    <property type="entry name" value="HMG_box"/>
    <property type="match status" value="1"/>
</dbReference>
<dbReference type="PANTHER" id="PTHR46691">
    <property type="entry name" value="HIGH MOBILITY GROUP B PROTEIN 9"/>
    <property type="match status" value="1"/>
</dbReference>
<evidence type="ECO:0000313" key="5">
    <source>
        <dbReference type="EMBL" id="JAT56879.1"/>
    </source>
</evidence>
<reference evidence="5" key="1">
    <citation type="submission" date="2015-07" db="EMBL/GenBank/DDBJ databases">
        <title>Transcriptome Assembly of Anthurium amnicola.</title>
        <authorList>
            <person name="Suzuki J."/>
        </authorList>
    </citation>
    <scope>NUCLEOTIDE SEQUENCE</scope>
</reference>
<dbReference type="InterPro" id="IPR045303">
    <property type="entry name" value="ARID_HMGB9-like"/>
</dbReference>
<dbReference type="InterPro" id="IPR036431">
    <property type="entry name" value="ARID_dom_sf"/>
</dbReference>
<feature type="DNA-binding region" description="HMG box" evidence="1">
    <location>
        <begin position="270"/>
        <end position="337"/>
    </location>
</feature>
<dbReference type="CDD" id="cd22009">
    <property type="entry name" value="HMG-box_AtHMGB9-like"/>
    <property type="match status" value="1"/>
</dbReference>
<feature type="domain" description="HMG box" evidence="3">
    <location>
        <begin position="270"/>
        <end position="337"/>
    </location>
</feature>
<gene>
    <name evidence="5" type="primary">HMGB10_1</name>
    <name evidence="5" type="ORF">g.16399</name>
</gene>
<dbReference type="GO" id="GO:0003677">
    <property type="term" value="F:DNA binding"/>
    <property type="evidence" value="ECO:0007669"/>
    <property type="project" value="UniProtKB-UniRule"/>
</dbReference>
<dbReference type="SMART" id="SM01014">
    <property type="entry name" value="ARID"/>
    <property type="match status" value="1"/>
</dbReference>
<evidence type="ECO:0000259" key="4">
    <source>
        <dbReference type="PROSITE" id="PS51011"/>
    </source>
</evidence>
<evidence type="ECO:0000256" key="2">
    <source>
        <dbReference type="SAM" id="MobiDB-lite"/>
    </source>
</evidence>
<dbReference type="PROSITE" id="PS50118">
    <property type="entry name" value="HMG_BOX_2"/>
    <property type="match status" value="1"/>
</dbReference>
<feature type="non-terminal residue" evidence="5">
    <location>
        <position position="1"/>
    </location>
</feature>
<dbReference type="SUPFAM" id="SSF46774">
    <property type="entry name" value="ARID-like"/>
    <property type="match status" value="1"/>
</dbReference>
<dbReference type="Gene3D" id="1.10.150.60">
    <property type="entry name" value="ARID DNA-binding domain"/>
    <property type="match status" value="1"/>
</dbReference>
<keyword evidence="1" id="KW-0238">DNA-binding</keyword>
<dbReference type="CDD" id="cd16872">
    <property type="entry name" value="ARID_HMGB9-like"/>
    <property type="match status" value="1"/>
</dbReference>
<proteinExistence type="predicted"/>
<dbReference type="SUPFAM" id="SSF47095">
    <property type="entry name" value="HMG-box"/>
    <property type="match status" value="1"/>
</dbReference>
<dbReference type="EMBL" id="GDJX01011057">
    <property type="protein sequence ID" value="JAT56879.1"/>
    <property type="molecule type" value="Transcribed_RNA"/>
</dbReference>
<dbReference type="Gene3D" id="1.10.30.10">
    <property type="entry name" value="High mobility group box domain"/>
    <property type="match status" value="1"/>
</dbReference>
<dbReference type="SMART" id="SM00501">
    <property type="entry name" value="BRIGHT"/>
    <property type="match status" value="1"/>
</dbReference>
<accession>A0A1D1YQJ4</accession>
<sequence>LSLSLSLACSLGSQEMAMVGNIDPPAGDPLTAPGTVVPASKASMAQTQNGLGSYPPPQASYHEVVASAGLFMETLERLHRVMGSKFKVPTIGGKALDLHRLFVEVTLRGGLEKVIRDRKWRDIIAMFNFPSTITSASFVLRKYYISLLHHYEQVYFFRNKGFNTLSDASLPVGAVAESLSQVARTPSQVEGTKRCPTQGYPSQDGFSLMGKITGKFDHGYLVTANFGSECLMGVLYHVPLELPHQNTSYLTACRRRRKKSRKAMKDPSRPKSNRSGYNFFFAEQYARLKASHSGEESAITRQIGFLWNQLTSTEKEVYQEKGLRDKERYMSEMMEYKKSYKASQPR</sequence>
<dbReference type="GO" id="GO:0005634">
    <property type="term" value="C:nucleus"/>
    <property type="evidence" value="ECO:0007669"/>
    <property type="project" value="UniProtKB-UniRule"/>
</dbReference>
<name>A0A1D1YQJ4_9ARAE</name>
<dbReference type="PANTHER" id="PTHR46691:SF6">
    <property type="entry name" value="HIGH MOBILITY GROUP B PROTEIN 10-RELATED"/>
    <property type="match status" value="1"/>
</dbReference>
<dbReference type="InterPro" id="IPR009071">
    <property type="entry name" value="HMG_box_dom"/>
</dbReference>
<dbReference type="SMART" id="SM00398">
    <property type="entry name" value="HMG"/>
    <property type="match status" value="1"/>
</dbReference>
<evidence type="ECO:0000259" key="3">
    <source>
        <dbReference type="PROSITE" id="PS50118"/>
    </source>
</evidence>
<keyword evidence="1" id="KW-0539">Nucleus</keyword>
<dbReference type="AlphaFoldDB" id="A0A1D1YQJ4"/>
<feature type="domain" description="ARID" evidence="4">
    <location>
        <begin position="65"/>
        <end position="156"/>
    </location>
</feature>
<dbReference type="InterPro" id="IPR001606">
    <property type="entry name" value="ARID_dom"/>
</dbReference>
<feature type="region of interest" description="Disordered" evidence="2">
    <location>
        <begin position="255"/>
        <end position="275"/>
    </location>
</feature>
<dbReference type="Pfam" id="PF01388">
    <property type="entry name" value="ARID"/>
    <property type="match status" value="1"/>
</dbReference>
<organism evidence="5">
    <name type="scientific">Anthurium amnicola</name>
    <dbReference type="NCBI Taxonomy" id="1678845"/>
    <lineage>
        <taxon>Eukaryota</taxon>
        <taxon>Viridiplantae</taxon>
        <taxon>Streptophyta</taxon>
        <taxon>Embryophyta</taxon>
        <taxon>Tracheophyta</taxon>
        <taxon>Spermatophyta</taxon>
        <taxon>Magnoliopsida</taxon>
        <taxon>Liliopsida</taxon>
        <taxon>Araceae</taxon>
        <taxon>Pothoideae</taxon>
        <taxon>Potheae</taxon>
        <taxon>Anthurium</taxon>
    </lineage>
</organism>
<dbReference type="InterPro" id="IPR036910">
    <property type="entry name" value="HMG_box_dom_sf"/>
</dbReference>
<protein>
    <submittedName>
        <fullName evidence="5">High mobility group B protein 10</fullName>
    </submittedName>
</protein>
<dbReference type="PROSITE" id="PS51011">
    <property type="entry name" value="ARID"/>
    <property type="match status" value="1"/>
</dbReference>
<evidence type="ECO:0000256" key="1">
    <source>
        <dbReference type="PROSITE-ProRule" id="PRU00267"/>
    </source>
</evidence>